<feature type="compositionally biased region" description="Basic and acidic residues" evidence="1">
    <location>
        <begin position="193"/>
        <end position="208"/>
    </location>
</feature>
<evidence type="ECO:0000313" key="4">
    <source>
        <dbReference type="Proteomes" id="UP001589709"/>
    </source>
</evidence>
<feature type="region of interest" description="Disordered" evidence="1">
    <location>
        <begin position="1"/>
        <end position="72"/>
    </location>
</feature>
<evidence type="ECO:0000256" key="2">
    <source>
        <dbReference type="SAM" id="Phobius"/>
    </source>
</evidence>
<evidence type="ECO:0000256" key="1">
    <source>
        <dbReference type="SAM" id="MobiDB-lite"/>
    </source>
</evidence>
<keyword evidence="4" id="KW-1185">Reference proteome</keyword>
<dbReference type="Proteomes" id="UP001589709">
    <property type="component" value="Unassembled WGS sequence"/>
</dbReference>
<sequence>MSEPPRTGESQGPPFVYQPQLRPDQIPAYEEYADPAAAHGWQNAYDETRELPPVAPPGPRRSRRKPGSWRQRRVAVAAGAVGAVGAAALIAGFSFSGSSSGGAVQGERERTSPAADDPGPVTPSRAATDDGGGPATAPAAASSPAPGTSAAAPGPSASGGTASSAPTAEASTTAPPPAPAATGTLAGDGSGDGDGHPGRGHGGDKRPR</sequence>
<protein>
    <submittedName>
        <fullName evidence="3">Uncharacterized protein</fullName>
    </submittedName>
</protein>
<reference evidence="3 4" key="1">
    <citation type="submission" date="2024-09" db="EMBL/GenBank/DDBJ databases">
        <authorList>
            <person name="Sun Q."/>
            <person name="Mori K."/>
        </authorList>
    </citation>
    <scope>NUCLEOTIDE SEQUENCE [LARGE SCALE GENOMIC DNA]</scope>
    <source>
        <strain evidence="3 4">JCM 6917</strain>
    </source>
</reference>
<dbReference type="EMBL" id="JBHMCY010000027">
    <property type="protein sequence ID" value="MFB9464201.1"/>
    <property type="molecule type" value="Genomic_DNA"/>
</dbReference>
<dbReference type="RefSeq" id="WP_381346729.1">
    <property type="nucleotide sequence ID" value="NZ_JBHMCY010000027.1"/>
</dbReference>
<feature type="compositionally biased region" description="Low complexity" evidence="1">
    <location>
        <begin position="135"/>
        <end position="173"/>
    </location>
</feature>
<feature type="transmembrane region" description="Helical" evidence="2">
    <location>
        <begin position="74"/>
        <end position="95"/>
    </location>
</feature>
<comment type="caution">
    <text evidence="3">The sequence shown here is derived from an EMBL/GenBank/DDBJ whole genome shotgun (WGS) entry which is preliminary data.</text>
</comment>
<gene>
    <name evidence="3" type="ORF">ACFF45_16180</name>
</gene>
<accession>A0ABV5N1M4</accession>
<proteinExistence type="predicted"/>
<keyword evidence="2" id="KW-0812">Transmembrane</keyword>
<keyword evidence="2" id="KW-1133">Transmembrane helix</keyword>
<name>A0ABV5N1M4_9ACTN</name>
<feature type="compositionally biased region" description="Basic residues" evidence="1">
    <location>
        <begin position="60"/>
        <end position="72"/>
    </location>
</feature>
<organism evidence="3 4">
    <name type="scientific">Streptomyces cinereospinus</name>
    <dbReference type="NCBI Taxonomy" id="285561"/>
    <lineage>
        <taxon>Bacteria</taxon>
        <taxon>Bacillati</taxon>
        <taxon>Actinomycetota</taxon>
        <taxon>Actinomycetes</taxon>
        <taxon>Kitasatosporales</taxon>
        <taxon>Streptomycetaceae</taxon>
        <taxon>Streptomyces</taxon>
    </lineage>
</organism>
<feature type="compositionally biased region" description="Low complexity" evidence="1">
    <location>
        <begin position="27"/>
        <end position="38"/>
    </location>
</feature>
<feature type="region of interest" description="Disordered" evidence="1">
    <location>
        <begin position="94"/>
        <end position="208"/>
    </location>
</feature>
<evidence type="ECO:0000313" key="3">
    <source>
        <dbReference type="EMBL" id="MFB9464201.1"/>
    </source>
</evidence>
<keyword evidence="2" id="KW-0472">Membrane</keyword>